<reference evidence="2" key="1">
    <citation type="submission" date="2021-02" db="EMBL/GenBank/DDBJ databases">
        <authorList>
            <person name="Dougan E. K."/>
            <person name="Rhodes N."/>
            <person name="Thang M."/>
            <person name="Chan C."/>
        </authorList>
    </citation>
    <scope>NUCLEOTIDE SEQUENCE</scope>
</reference>
<feature type="compositionally biased region" description="Basic and acidic residues" evidence="1">
    <location>
        <begin position="1230"/>
        <end position="1244"/>
    </location>
</feature>
<dbReference type="PANTHER" id="PTHR21422:SF9">
    <property type="entry name" value="RAB3 GTPASE-ACTIVATING PROTEIN CATALYTIC SUBUNIT"/>
    <property type="match status" value="1"/>
</dbReference>
<dbReference type="GO" id="GO:0005096">
    <property type="term" value="F:GTPase activator activity"/>
    <property type="evidence" value="ECO:0007669"/>
    <property type="project" value="InterPro"/>
</dbReference>
<accession>A0A812Q3F1</accession>
<organism evidence="2 3">
    <name type="scientific">Symbiodinium natans</name>
    <dbReference type="NCBI Taxonomy" id="878477"/>
    <lineage>
        <taxon>Eukaryota</taxon>
        <taxon>Sar</taxon>
        <taxon>Alveolata</taxon>
        <taxon>Dinophyceae</taxon>
        <taxon>Suessiales</taxon>
        <taxon>Symbiodiniaceae</taxon>
        <taxon>Symbiodinium</taxon>
    </lineage>
</organism>
<dbReference type="EMBL" id="CAJNDS010002212">
    <property type="protein sequence ID" value="CAE7375410.1"/>
    <property type="molecule type" value="Genomic_DNA"/>
</dbReference>
<feature type="compositionally biased region" description="Basic residues" evidence="1">
    <location>
        <begin position="322"/>
        <end position="334"/>
    </location>
</feature>
<feature type="region of interest" description="Disordered" evidence="1">
    <location>
        <begin position="281"/>
        <end position="396"/>
    </location>
</feature>
<evidence type="ECO:0000313" key="3">
    <source>
        <dbReference type="Proteomes" id="UP000604046"/>
    </source>
</evidence>
<feature type="compositionally biased region" description="Polar residues" evidence="1">
    <location>
        <begin position="1263"/>
        <end position="1282"/>
    </location>
</feature>
<feature type="compositionally biased region" description="Basic and acidic residues" evidence="1">
    <location>
        <begin position="1251"/>
        <end position="1262"/>
    </location>
</feature>
<dbReference type="PANTHER" id="PTHR21422">
    <property type="entry name" value="RAB3 GTPASE-ACTIVATING PROTEIN CATALYTIC SUBUNIT"/>
    <property type="match status" value="1"/>
</dbReference>
<dbReference type="Proteomes" id="UP000604046">
    <property type="component" value="Unassembled WGS sequence"/>
</dbReference>
<dbReference type="OrthoDB" id="438087at2759"/>
<dbReference type="InterPro" id="IPR045700">
    <property type="entry name" value="Rab3GAP1"/>
</dbReference>
<feature type="compositionally biased region" description="Low complexity" evidence="1">
    <location>
        <begin position="1289"/>
        <end position="1298"/>
    </location>
</feature>
<feature type="region of interest" description="Disordered" evidence="1">
    <location>
        <begin position="1142"/>
        <end position="1298"/>
    </location>
</feature>
<evidence type="ECO:0000313" key="2">
    <source>
        <dbReference type="EMBL" id="CAE7375410.1"/>
    </source>
</evidence>
<keyword evidence="3" id="KW-1185">Reference proteome</keyword>
<sequence>MAAFKAAQPASRLPDFAYWSASMQQVKLFEPEREAEMALHYLESIEGLQLLLQLFRVLLKNTIQDLSAQVVPRATETTCPPYLRMLRDRVLSATTSAFSWRGSQSSQGNGGAHQLDGAEVDAEEALVGESAEFPGEEQLQTILATLEVFESSIRLASSLRAKLGQDAEALLEELLTEGEVDITLPEQRKAVERLFARSRILERDQDEDEDDDETELLGVVGSLPLAKEFVLQLQPTSSREGSYRPRRLYAEVRENHVRLAMVRGLSYGTCHQQRVVAVQQKGRGALVAKHQEAPKTKEPEPEQQEGTAPKNEGEDEKEKKSKKEKKKSKEKRKTGSSGHAKAAEDPAATKQAGADEEKKRTTKAEGSDSKKRKTGHAKAFDAEAEAVADQSDSSGQDEAIIDELLPQGGGQLQEKDPNALVGLDESEMDDIKEVSLLVEPTVLAQVPIVGLEDYSPEVVAVVPLQGDQADYLHSKMGRYEGPSWATALACVADARIDVPSFQEATVEAASPTARRRAELLINKLLQAKETGGIVVDATRRHSFMTLLKWEPQPTDRDMLKQLAATVGGYEVVVLPARVQSDEEAALVTVGALVEVKADNRSDWVPGNITKEPGEGFSRCWALPVGQAHPVEVEVANIRPGFDMLAILGEKLSRARVQLALMSRVWQEKWGFDFGQLSALELSQDGHEWGTYRHYIKEDQHPDFIRSHTRLIEKVIAQASGTAVAILDRMVMSTGLRWERSCAAAMLQDLLKAHANNCEIPSFGEERQCSLRVRVARQTIPHVIHRSSRHPLPPLPEEEEFQVLVIRSRSRSKELQRDALVYQAGFQVEVLHQGRWVETTVAERDPEQQDTSMVKVTWPDGSFSEYGADQVRFIPVDEVLVIYAADPWRRQCAAVHFLARAGNAASDGGTKALRDISRLKIVNQERWRTELLEQAKGSADLLQKVTRRIARASQCGVEAVHDCVVLHGDQEARSSAKLLLEWAIRQRGDPLAELVKPTDDIGMLEVTEAEIKALTADIVEEVEKEAKVYVFVRDDVSQQQYKYGEKIEFLWVQKGQPEESGKWSDGLFVRKCIGEGNEVKVRYEHQQKNWEEVVPLKHVRPEQGKRLKPAICIYSRLTGSVRSGLLLAQRTLQARLRDAVGRASTGQAWYRDKGMRGGKGKGKPPRQAPQQSNWGDWKKKDDWNQRNDWRSSNKQDWNQRDNWQKKEWKQDQWNKKDDWEQKGSWNQNDSWKADSWKNDQKEWKDQSNSNWSHHDPGTDRRDGWSQSTSSSQPVYASGGNSVNAGAPGFQQQPQQPQVQLALMPKSDAQVSRTYFRDCLLPVDVNKVQPGRPMLHG</sequence>
<evidence type="ECO:0000256" key="1">
    <source>
        <dbReference type="SAM" id="MobiDB-lite"/>
    </source>
</evidence>
<feature type="compositionally biased region" description="Basic and acidic residues" evidence="1">
    <location>
        <begin position="353"/>
        <end position="369"/>
    </location>
</feature>
<gene>
    <name evidence="2" type="ORF">SNAT2548_LOCUS20508</name>
</gene>
<name>A0A812Q3F1_9DINO</name>
<comment type="caution">
    <text evidence="2">The sequence shown here is derived from an EMBL/GenBank/DDBJ whole genome shotgun (WGS) entry which is preliminary data.</text>
</comment>
<proteinExistence type="predicted"/>
<feature type="compositionally biased region" description="Basic and acidic residues" evidence="1">
    <location>
        <begin position="1175"/>
        <end position="1220"/>
    </location>
</feature>
<feature type="compositionally biased region" description="Basic and acidic residues" evidence="1">
    <location>
        <begin position="289"/>
        <end position="300"/>
    </location>
</feature>
<protein>
    <submittedName>
        <fullName evidence="2">Uncharacterized protein</fullName>
    </submittedName>
</protein>